<keyword evidence="1" id="KW-0732">Signal</keyword>
<proteinExistence type="predicted"/>
<evidence type="ECO:0008006" key="4">
    <source>
        <dbReference type="Google" id="ProtNLM"/>
    </source>
</evidence>
<evidence type="ECO:0000313" key="3">
    <source>
        <dbReference type="Proteomes" id="UP000030661"/>
    </source>
</evidence>
<reference evidence="2" key="1">
    <citation type="journal article" date="2015" name="PeerJ">
        <title>First genomic representation of candidate bacterial phylum KSB3 points to enhanced environmental sensing as a trigger of wastewater bulking.</title>
        <authorList>
            <person name="Sekiguchi Y."/>
            <person name="Ohashi A."/>
            <person name="Parks D.H."/>
            <person name="Yamauchi T."/>
            <person name="Tyson G.W."/>
            <person name="Hugenholtz P."/>
        </authorList>
    </citation>
    <scope>NUCLEOTIDE SEQUENCE [LARGE SCALE GENOMIC DNA]</scope>
</reference>
<keyword evidence="3" id="KW-1185">Reference proteome</keyword>
<dbReference type="Proteomes" id="UP000030661">
    <property type="component" value="Unassembled WGS sequence"/>
</dbReference>
<dbReference type="PROSITE" id="PS51257">
    <property type="entry name" value="PROKAR_LIPOPROTEIN"/>
    <property type="match status" value="1"/>
</dbReference>
<feature type="chain" id="PRO_5001755711" description="Lipoprotein" evidence="1">
    <location>
        <begin position="19"/>
        <end position="368"/>
    </location>
</feature>
<organism evidence="2">
    <name type="scientific">Vecturithrix granuli</name>
    <dbReference type="NCBI Taxonomy" id="1499967"/>
    <lineage>
        <taxon>Bacteria</taxon>
        <taxon>Candidatus Moduliflexota</taxon>
        <taxon>Candidatus Vecturitrichia</taxon>
        <taxon>Candidatus Vecturitrichales</taxon>
        <taxon>Candidatus Vecturitrichaceae</taxon>
        <taxon>Candidatus Vecturithrix</taxon>
    </lineage>
</organism>
<protein>
    <recommendedName>
        <fullName evidence="4">Lipoprotein</fullName>
    </recommendedName>
</protein>
<feature type="signal peptide" evidence="1">
    <location>
        <begin position="1"/>
        <end position="18"/>
    </location>
</feature>
<dbReference type="STRING" id="1499967.U27_01380"/>
<accession>A0A081CA74</accession>
<dbReference type="AlphaFoldDB" id="A0A081CA74"/>
<dbReference type="EMBL" id="DF820479">
    <property type="protein sequence ID" value="GAK61479.1"/>
    <property type="molecule type" value="Genomic_DNA"/>
</dbReference>
<gene>
    <name evidence="2" type="ORF">U27_01380</name>
</gene>
<evidence type="ECO:0000313" key="2">
    <source>
        <dbReference type="EMBL" id="GAK61479.1"/>
    </source>
</evidence>
<evidence type="ECO:0000256" key="1">
    <source>
        <dbReference type="SAM" id="SignalP"/>
    </source>
</evidence>
<name>A0A081CA74_VECG1</name>
<sequence length="368" mass="42362">MQKIWCVLVLVLTGAALSACVQVSSYNHDYSVDLFSNLHEPHTYLQNYLNFSQRELESMEQGEVVVKVFDMGGSENEVGAFGVVRLNIPKQFFVEQFRDIVSFTESDAVQQIGKFSASPNLQDIQELVFESSEIEDIKRCRPGSCKLKMDTTMMERFQHEIDWKAPDYQEQATRLMQQLLVDYVNAYLTRGDAALGEYHDQTTPIRQAEAFQGLLENSSYLVHYVPELYAYLQEFPHGKLANVENFIYWSKEIFGLKPVINLFHVTIYTRERLGKTDVFITSKQIYASHYFETSLGFTAFVEETGGKGEPGSFLMYLNRSRFDQLRGKLKGVIVSLAKGRVYDGVKMYFRQVKDRLESEQVVRTFSKS</sequence>
<dbReference type="HOGENOM" id="CLU_751561_0_0_0"/>